<evidence type="ECO:0000313" key="5">
    <source>
        <dbReference type="Proteomes" id="UP000638560"/>
    </source>
</evidence>
<proteinExistence type="predicted"/>
<dbReference type="SUPFAM" id="SSF56349">
    <property type="entry name" value="DNA breaking-rejoining enzymes"/>
    <property type="match status" value="1"/>
</dbReference>
<dbReference type="Gene3D" id="1.10.443.10">
    <property type="entry name" value="Intergrase catalytic core"/>
    <property type="match status" value="1"/>
</dbReference>
<keyword evidence="1" id="KW-0233">DNA recombination</keyword>
<organism evidence="4 5">
    <name type="scientific">Plantactinospora alkalitolerans</name>
    <dbReference type="NCBI Taxonomy" id="2789879"/>
    <lineage>
        <taxon>Bacteria</taxon>
        <taxon>Bacillati</taxon>
        <taxon>Actinomycetota</taxon>
        <taxon>Actinomycetes</taxon>
        <taxon>Micromonosporales</taxon>
        <taxon>Micromonosporaceae</taxon>
        <taxon>Plantactinospora</taxon>
    </lineage>
</organism>
<dbReference type="EMBL" id="JADPUN010000214">
    <property type="protein sequence ID" value="MBF9132035.1"/>
    <property type="molecule type" value="Genomic_DNA"/>
</dbReference>
<evidence type="ECO:0000313" key="4">
    <source>
        <dbReference type="EMBL" id="MBF9132035.1"/>
    </source>
</evidence>
<dbReference type="Pfam" id="PF00589">
    <property type="entry name" value="Phage_integrase"/>
    <property type="match status" value="1"/>
</dbReference>
<dbReference type="RefSeq" id="WP_196203576.1">
    <property type="nucleotide sequence ID" value="NZ_JADPUN010000214.1"/>
</dbReference>
<keyword evidence="5" id="KW-1185">Reference proteome</keyword>
<accession>A0ABS0H0P2</accession>
<evidence type="ECO:0000256" key="2">
    <source>
        <dbReference type="SAM" id="MobiDB-lite"/>
    </source>
</evidence>
<feature type="region of interest" description="Disordered" evidence="2">
    <location>
        <begin position="90"/>
        <end position="143"/>
    </location>
</feature>
<feature type="domain" description="Tyr recombinase" evidence="3">
    <location>
        <begin position="1"/>
        <end position="87"/>
    </location>
</feature>
<dbReference type="InterPro" id="IPR011010">
    <property type="entry name" value="DNA_brk_join_enz"/>
</dbReference>
<evidence type="ECO:0000259" key="3">
    <source>
        <dbReference type="PROSITE" id="PS51898"/>
    </source>
</evidence>
<evidence type="ECO:0000256" key="1">
    <source>
        <dbReference type="ARBA" id="ARBA00023172"/>
    </source>
</evidence>
<gene>
    <name evidence="4" type="ORF">I0C86_24165</name>
</gene>
<dbReference type="Proteomes" id="UP000638560">
    <property type="component" value="Unassembled WGS sequence"/>
</dbReference>
<feature type="compositionally biased region" description="Low complexity" evidence="2">
    <location>
        <begin position="102"/>
        <end position="114"/>
    </location>
</feature>
<dbReference type="PROSITE" id="PS51898">
    <property type="entry name" value="TYR_RECOMBINASE"/>
    <property type="match status" value="1"/>
</dbReference>
<protein>
    <submittedName>
        <fullName evidence="4">Tyrosine-type recombinase/integrase</fullName>
    </submittedName>
</protein>
<sequence length="143" mass="16085">MAWPIFRQPDGRAWHPSSVTDRFQRDYAAAGLSPIRLHDGRHSAATYMKAAGADLLDMRKKLGHASVTVTADIYPASLDEIDRMIAERTAALTPPATDRPVRGPTRTPPGRTVPEQSHRPPIPLNGQKTRSRRRRMRDYLRIP</sequence>
<dbReference type="InterPro" id="IPR002104">
    <property type="entry name" value="Integrase_catalytic"/>
</dbReference>
<reference evidence="4 5" key="1">
    <citation type="submission" date="2020-11" db="EMBL/GenBank/DDBJ databases">
        <title>A novel isolate from a Black sea contaminated sediment with potential to produce alkanes: Plantactinospora alkalitolerans sp. nov.</title>
        <authorList>
            <person name="Carro L."/>
            <person name="Veyisoglu A."/>
            <person name="Guven K."/>
            <person name="Schumann P."/>
            <person name="Klenk H.-P."/>
            <person name="Sahin N."/>
        </authorList>
    </citation>
    <scope>NUCLEOTIDE SEQUENCE [LARGE SCALE GENOMIC DNA]</scope>
    <source>
        <strain evidence="4 5">S1510</strain>
    </source>
</reference>
<name>A0ABS0H0P2_9ACTN</name>
<comment type="caution">
    <text evidence="4">The sequence shown here is derived from an EMBL/GenBank/DDBJ whole genome shotgun (WGS) entry which is preliminary data.</text>
</comment>
<dbReference type="InterPro" id="IPR013762">
    <property type="entry name" value="Integrase-like_cat_sf"/>
</dbReference>